<keyword evidence="1" id="KW-0732">Signal</keyword>
<dbReference type="EMBL" id="VOIH02000012">
    <property type="protein sequence ID" value="KAF3431328.1"/>
    <property type="molecule type" value="Genomic_DNA"/>
</dbReference>
<keyword evidence="3" id="KW-1185">Reference proteome</keyword>
<evidence type="ECO:0000313" key="3">
    <source>
        <dbReference type="Proteomes" id="UP000796880"/>
    </source>
</evidence>
<sequence length="81" mass="8491">MALRLLLVMAVLLFFIAQVSSDAKTEDQGTHTAEDCVTRGVACTRGQTCALKHVELAAPGANVYLQGPQATEKCAASVTPT</sequence>
<evidence type="ECO:0000256" key="1">
    <source>
        <dbReference type="SAM" id="SignalP"/>
    </source>
</evidence>
<comment type="caution">
    <text evidence="2">The sequence shown here is derived from an EMBL/GenBank/DDBJ whole genome shotgun (WGS) entry which is preliminary data.</text>
</comment>
<gene>
    <name evidence="2" type="ORF">FNV43_RR26059</name>
</gene>
<dbReference type="Proteomes" id="UP000796880">
    <property type="component" value="Unassembled WGS sequence"/>
</dbReference>
<accession>A0A8K0DNK8</accession>
<feature type="chain" id="PRO_5035460836" evidence="1">
    <location>
        <begin position="22"/>
        <end position="81"/>
    </location>
</feature>
<dbReference type="AlphaFoldDB" id="A0A8K0DNK8"/>
<protein>
    <submittedName>
        <fullName evidence="2">Uncharacterized protein</fullName>
    </submittedName>
</protein>
<reference evidence="2" key="1">
    <citation type="submission" date="2020-03" db="EMBL/GenBank/DDBJ databases">
        <title>A high-quality chromosome-level genome assembly of a woody plant with both climbing and erect habits, Rhamnella rubrinervis.</title>
        <authorList>
            <person name="Lu Z."/>
            <person name="Yang Y."/>
            <person name="Zhu X."/>
            <person name="Sun Y."/>
        </authorList>
    </citation>
    <scope>NUCLEOTIDE SEQUENCE</scope>
    <source>
        <strain evidence="2">BYM</strain>
        <tissue evidence="2">Leaf</tissue>
    </source>
</reference>
<organism evidence="2 3">
    <name type="scientific">Rhamnella rubrinervis</name>
    <dbReference type="NCBI Taxonomy" id="2594499"/>
    <lineage>
        <taxon>Eukaryota</taxon>
        <taxon>Viridiplantae</taxon>
        <taxon>Streptophyta</taxon>
        <taxon>Embryophyta</taxon>
        <taxon>Tracheophyta</taxon>
        <taxon>Spermatophyta</taxon>
        <taxon>Magnoliopsida</taxon>
        <taxon>eudicotyledons</taxon>
        <taxon>Gunneridae</taxon>
        <taxon>Pentapetalae</taxon>
        <taxon>rosids</taxon>
        <taxon>fabids</taxon>
        <taxon>Rosales</taxon>
        <taxon>Rhamnaceae</taxon>
        <taxon>rhamnoid group</taxon>
        <taxon>Rhamneae</taxon>
        <taxon>Rhamnella</taxon>
    </lineage>
</organism>
<feature type="signal peptide" evidence="1">
    <location>
        <begin position="1"/>
        <end position="21"/>
    </location>
</feature>
<name>A0A8K0DNK8_9ROSA</name>
<evidence type="ECO:0000313" key="2">
    <source>
        <dbReference type="EMBL" id="KAF3431328.1"/>
    </source>
</evidence>
<proteinExistence type="predicted"/>